<gene>
    <name evidence="1" type="ORF">MM213_11930</name>
</gene>
<evidence type="ECO:0000313" key="1">
    <source>
        <dbReference type="EMBL" id="MCH7414201.1"/>
    </source>
</evidence>
<organism evidence="1 2">
    <name type="scientific">Belliella alkalica</name>
    <dbReference type="NCBI Taxonomy" id="1730871"/>
    <lineage>
        <taxon>Bacteria</taxon>
        <taxon>Pseudomonadati</taxon>
        <taxon>Bacteroidota</taxon>
        <taxon>Cytophagia</taxon>
        <taxon>Cytophagales</taxon>
        <taxon>Cyclobacteriaceae</taxon>
        <taxon>Belliella</taxon>
    </lineage>
</organism>
<keyword evidence="2" id="KW-1185">Reference proteome</keyword>
<accession>A0ABS9VCP8</accession>
<comment type="caution">
    <text evidence="1">The sequence shown here is derived from an EMBL/GenBank/DDBJ whole genome shotgun (WGS) entry which is preliminary data.</text>
</comment>
<protein>
    <submittedName>
        <fullName evidence="1">Tetratricopeptide repeat protein</fullName>
    </submittedName>
</protein>
<dbReference type="InterPro" id="IPR011990">
    <property type="entry name" value="TPR-like_helical_dom_sf"/>
</dbReference>
<proteinExistence type="predicted"/>
<dbReference type="SUPFAM" id="SSF48452">
    <property type="entry name" value="TPR-like"/>
    <property type="match status" value="1"/>
</dbReference>
<dbReference type="Gene3D" id="1.25.40.10">
    <property type="entry name" value="Tetratricopeptide repeat domain"/>
    <property type="match status" value="1"/>
</dbReference>
<dbReference type="RefSeq" id="WP_241412571.1">
    <property type="nucleotide sequence ID" value="NZ_JAKZGO010000009.1"/>
</dbReference>
<reference evidence="1" key="1">
    <citation type="submission" date="2022-03" db="EMBL/GenBank/DDBJ databases">
        <title>De novo assembled genomes of Belliella spp. (Cyclobacteriaceae) strains.</title>
        <authorList>
            <person name="Szabo A."/>
            <person name="Korponai K."/>
            <person name="Felfoldi T."/>
        </authorList>
    </citation>
    <scope>NUCLEOTIDE SEQUENCE</scope>
    <source>
        <strain evidence="1">DSM 111903</strain>
    </source>
</reference>
<dbReference type="Proteomes" id="UP001165430">
    <property type="component" value="Unassembled WGS sequence"/>
</dbReference>
<dbReference type="EMBL" id="JAKZGO010000009">
    <property type="protein sequence ID" value="MCH7414201.1"/>
    <property type="molecule type" value="Genomic_DNA"/>
</dbReference>
<name>A0ABS9VCP8_9BACT</name>
<evidence type="ECO:0000313" key="2">
    <source>
        <dbReference type="Proteomes" id="UP001165430"/>
    </source>
</evidence>
<sequence length="184" mass="21706">MIKYYFVLFFLIGVLFFIHTVECFSKTTGYESIQEEYLLIRNSVDFEKATVYLLDVLGSKEAQSDLELRIWSQIHLANVLWASGRFDESYSYLQKIEKSIDLIDNNYLKSLFHQEYSQYYYQLGFINLSLQRNKEAISYAKTIKDTGLQKRILSYVYATRKVMFNALAQEDSALQYPSDKPHLF</sequence>